<dbReference type="SUPFAM" id="SSF56235">
    <property type="entry name" value="N-terminal nucleophile aminohydrolases (Ntn hydrolases)"/>
    <property type="match status" value="1"/>
</dbReference>
<feature type="binding site" evidence="6">
    <location>
        <position position="459"/>
    </location>
    <ligand>
        <name>L-glutamate</name>
        <dbReference type="ChEBI" id="CHEBI:29985"/>
    </ligand>
</feature>
<organism evidence="9 10">
    <name type="scientific">Aquipseudomonas alcaligenes</name>
    <name type="common">Pseudomonas alcaligenes</name>
    <dbReference type="NCBI Taxonomy" id="43263"/>
    <lineage>
        <taxon>Bacteria</taxon>
        <taxon>Pseudomonadati</taxon>
        <taxon>Pseudomonadota</taxon>
        <taxon>Gammaproteobacteria</taxon>
        <taxon>Pseudomonadales</taxon>
        <taxon>Pseudomonadaceae</taxon>
        <taxon>Aquipseudomonas</taxon>
    </lineage>
</organism>
<evidence type="ECO:0000256" key="5">
    <source>
        <dbReference type="PIRSR" id="PIRSR600101-1"/>
    </source>
</evidence>
<comment type="catalytic activity">
    <reaction evidence="2 7">
        <text>glutathione + H2O = L-cysteinylglycine + L-glutamate</text>
        <dbReference type="Rhea" id="RHEA:28807"/>
        <dbReference type="ChEBI" id="CHEBI:15377"/>
        <dbReference type="ChEBI" id="CHEBI:29985"/>
        <dbReference type="ChEBI" id="CHEBI:57925"/>
        <dbReference type="ChEBI" id="CHEBI:61694"/>
        <dbReference type="EC" id="3.4.19.13"/>
    </reaction>
</comment>
<evidence type="ECO:0000313" key="9">
    <source>
        <dbReference type="EMBL" id="SIP96055.1"/>
    </source>
</evidence>
<dbReference type="Gene3D" id="3.60.20.40">
    <property type="match status" value="1"/>
</dbReference>
<feature type="binding site" evidence="6">
    <location>
        <begin position="438"/>
        <end position="439"/>
    </location>
    <ligand>
        <name>L-glutamate</name>
        <dbReference type="ChEBI" id="CHEBI:29985"/>
    </ligand>
</feature>
<evidence type="ECO:0000256" key="2">
    <source>
        <dbReference type="ARBA" id="ARBA00001089"/>
    </source>
</evidence>
<accession>A0A1N6NVC2</accession>
<feature type="chain" id="PRO_5012523369" description="Glutathione hydrolase proenzyme" evidence="8">
    <location>
        <begin position="21"/>
        <end position="557"/>
    </location>
</feature>
<comment type="PTM">
    <text evidence="7">Cleaved by autocatalysis into a large and a small subunit.</text>
</comment>
<dbReference type="AlphaFoldDB" id="A0A1N6NVC2"/>
<dbReference type="EMBL" id="FTMP01000001">
    <property type="protein sequence ID" value="SIP96055.1"/>
    <property type="molecule type" value="Genomic_DNA"/>
</dbReference>
<dbReference type="PRINTS" id="PR01210">
    <property type="entry name" value="GGTRANSPTASE"/>
</dbReference>
<evidence type="ECO:0000256" key="4">
    <source>
        <dbReference type="ARBA" id="ARBA00047417"/>
    </source>
</evidence>
<evidence type="ECO:0000256" key="1">
    <source>
        <dbReference type="ARBA" id="ARBA00001049"/>
    </source>
</evidence>
<dbReference type="PANTHER" id="PTHR43199">
    <property type="entry name" value="GLUTATHIONE HYDROLASE"/>
    <property type="match status" value="1"/>
</dbReference>
<dbReference type="GO" id="GO:0103068">
    <property type="term" value="F:leukotriene C4 gamma-glutamyl transferase activity"/>
    <property type="evidence" value="ECO:0007669"/>
    <property type="project" value="UniProtKB-EC"/>
</dbReference>
<proteinExistence type="inferred from homology"/>
<comment type="catalytic activity">
    <reaction evidence="1 7">
        <text>an S-substituted glutathione + H2O = an S-substituted L-cysteinylglycine + L-glutamate</text>
        <dbReference type="Rhea" id="RHEA:59468"/>
        <dbReference type="ChEBI" id="CHEBI:15377"/>
        <dbReference type="ChEBI" id="CHEBI:29985"/>
        <dbReference type="ChEBI" id="CHEBI:90779"/>
        <dbReference type="ChEBI" id="CHEBI:143103"/>
        <dbReference type="EC" id="3.4.19.13"/>
    </reaction>
</comment>
<evidence type="ECO:0000256" key="7">
    <source>
        <dbReference type="RuleBase" id="RU368036"/>
    </source>
</evidence>
<reference evidence="9 10" key="1">
    <citation type="submission" date="2017-01" db="EMBL/GenBank/DDBJ databases">
        <authorList>
            <person name="Mah S.A."/>
            <person name="Swanson W.J."/>
            <person name="Moy G.W."/>
            <person name="Vacquier V.D."/>
        </authorList>
    </citation>
    <scope>NUCLEOTIDE SEQUENCE [LARGE SCALE GENOMIC DNA]</scope>
    <source>
        <strain evidence="9 10">RU36E</strain>
    </source>
</reference>
<feature type="active site" description="Nucleophile" evidence="5">
    <location>
        <position position="367"/>
    </location>
</feature>
<evidence type="ECO:0000256" key="3">
    <source>
        <dbReference type="ARBA" id="ARBA00023315"/>
    </source>
</evidence>
<gene>
    <name evidence="9" type="ORF">SAMN05878282_101569</name>
</gene>
<dbReference type="NCBIfam" id="TIGR00066">
    <property type="entry name" value="g_glut_trans"/>
    <property type="match status" value="1"/>
</dbReference>
<dbReference type="UniPathway" id="UPA00204"/>
<dbReference type="Pfam" id="PF01019">
    <property type="entry name" value="G_glu_transpept"/>
    <property type="match status" value="1"/>
</dbReference>
<dbReference type="PANTHER" id="PTHR43199:SF6">
    <property type="entry name" value="GLUTATHIONE HYDROLASE PROENZYME"/>
    <property type="match status" value="1"/>
</dbReference>
<keyword evidence="7" id="KW-0317">Glutathione biosynthesis</keyword>
<dbReference type="InterPro" id="IPR051792">
    <property type="entry name" value="GGT_bact"/>
</dbReference>
<evidence type="ECO:0000313" key="10">
    <source>
        <dbReference type="Proteomes" id="UP000185841"/>
    </source>
</evidence>
<comment type="similarity">
    <text evidence="7">Belongs to the gamma-glutamyltransferase family.</text>
</comment>
<comment type="catalytic activity">
    <reaction evidence="4 7">
        <text>an N-terminal (5-L-glutamyl)-[peptide] + an alpha-amino acid = 5-L-glutamyl amino acid + an N-terminal L-alpha-aminoacyl-[peptide]</text>
        <dbReference type="Rhea" id="RHEA:23904"/>
        <dbReference type="Rhea" id="RHEA-COMP:9780"/>
        <dbReference type="Rhea" id="RHEA-COMP:9795"/>
        <dbReference type="ChEBI" id="CHEBI:77644"/>
        <dbReference type="ChEBI" id="CHEBI:78597"/>
        <dbReference type="ChEBI" id="CHEBI:78599"/>
        <dbReference type="ChEBI" id="CHEBI:78608"/>
        <dbReference type="EC" id="2.3.2.2"/>
    </reaction>
</comment>
<sequence length="557" mass="59778">MPYKTLLACLLLTCTLAAQAAAPKPQQAAVATAHPAATVAGLETLAHGGNAFDAAVAIAAALAVAEPYGSGLGGGGFFLLRQAGEKPSYRFVDARERAPLAAGPDLYRRNGTVQRELSLNGPLAAAIPGLPAALAHLAERYGKLPLNDSLTPAIRLARDGVGIDRVYRERAEWRLEALKQDPASASIFLDQGQVPPLHGLLRQPALVRTLERLARDGHAGFYAGETARLLLEGVRKSGGVWSERDLRDYRVVERQPLRIGLEGGLELITAPPPSAGGIALAQSLLMLQELPWQKAGAVQRSHYVVEVLRRAYRDRGLLGDPDQVHNPLPKLLAPDYLENLAKGIALQHATPSTSLPPAPGWREGDHTTHFTVLDTEGNAVAATLSINLPFGAAFTAPGTGVLLNNEMDDFAADPSGNNAYGLTGSQANLIAPGKRPLSSMSPTFIESKAELASFGTPGGSRIPSMVLLAVLDYLNDKPVQQWPATPRYHHQYLPDVIEYEPDAFSASQLRSLEMRGHRLQRVERHYGNQQVLLWNKESGQVEAASDPRGVGRAALWK</sequence>
<feature type="signal peptide" evidence="8">
    <location>
        <begin position="1"/>
        <end position="20"/>
    </location>
</feature>
<evidence type="ECO:0000256" key="8">
    <source>
        <dbReference type="SAM" id="SignalP"/>
    </source>
</evidence>
<comment type="pathway">
    <text evidence="7">Sulfur metabolism; glutathione metabolism.</text>
</comment>
<dbReference type="GO" id="GO:0006751">
    <property type="term" value="P:glutathione catabolic process"/>
    <property type="evidence" value="ECO:0007669"/>
    <property type="project" value="UniProtKB-UniRule"/>
</dbReference>
<dbReference type="GO" id="GO:0006750">
    <property type="term" value="P:glutathione biosynthetic process"/>
    <property type="evidence" value="ECO:0007669"/>
    <property type="project" value="UniProtKB-KW"/>
</dbReference>
<keyword evidence="7" id="KW-0378">Hydrolase</keyword>
<dbReference type="InterPro" id="IPR043138">
    <property type="entry name" value="GGT_lsub"/>
</dbReference>
<dbReference type="InterPro" id="IPR029055">
    <property type="entry name" value="Ntn_hydrolases_N"/>
</dbReference>
<name>A0A1N6NVC2_AQUAC</name>
<keyword evidence="7" id="KW-0865">Zymogen</keyword>
<protein>
    <recommendedName>
        <fullName evidence="7">Glutathione hydrolase proenzyme</fullName>
        <ecNumber evidence="7">2.3.2.2</ecNumber>
        <ecNumber evidence="7">3.4.19.13</ecNumber>
    </recommendedName>
    <component>
        <recommendedName>
            <fullName evidence="7">Glutathione hydrolase large chain</fullName>
        </recommendedName>
    </component>
    <component>
        <recommendedName>
            <fullName evidence="7">Glutathione hydrolase small chain</fullName>
        </recommendedName>
    </component>
</protein>
<keyword evidence="7 9" id="KW-0808">Transferase</keyword>
<dbReference type="Gene3D" id="1.10.246.130">
    <property type="match status" value="1"/>
</dbReference>
<dbReference type="InterPro" id="IPR000101">
    <property type="entry name" value="GGT_peptidase"/>
</dbReference>
<feature type="binding site" evidence="6">
    <location>
        <position position="95"/>
    </location>
    <ligand>
        <name>L-glutamate</name>
        <dbReference type="ChEBI" id="CHEBI:29985"/>
    </ligand>
</feature>
<dbReference type="GO" id="GO:0036374">
    <property type="term" value="F:glutathione hydrolase activity"/>
    <property type="evidence" value="ECO:0007669"/>
    <property type="project" value="UniProtKB-UniRule"/>
</dbReference>
<dbReference type="EC" id="3.4.19.13" evidence="7"/>
<feature type="binding site" evidence="6">
    <location>
        <begin position="385"/>
        <end position="387"/>
    </location>
    <ligand>
        <name>L-glutamate</name>
        <dbReference type="ChEBI" id="CHEBI:29985"/>
    </ligand>
</feature>
<dbReference type="EC" id="2.3.2.2" evidence="7"/>
<feature type="binding site" evidence="6">
    <location>
        <position position="409"/>
    </location>
    <ligand>
        <name>L-glutamate</name>
        <dbReference type="ChEBI" id="CHEBI:29985"/>
    </ligand>
</feature>
<comment type="subunit">
    <text evidence="7">This enzyme consists of two polypeptide chains, which are synthesized in precursor form from a single polypeptide.</text>
</comment>
<keyword evidence="3 7" id="KW-0012">Acyltransferase</keyword>
<dbReference type="InterPro" id="IPR043137">
    <property type="entry name" value="GGT_ssub_C"/>
</dbReference>
<evidence type="ECO:0000256" key="6">
    <source>
        <dbReference type="PIRSR" id="PIRSR600101-2"/>
    </source>
</evidence>
<keyword evidence="8" id="KW-0732">Signal</keyword>
<dbReference type="RefSeq" id="WP_076423906.1">
    <property type="nucleotide sequence ID" value="NZ_FTMP01000001.1"/>
</dbReference>
<dbReference type="Proteomes" id="UP000185841">
    <property type="component" value="Unassembled WGS sequence"/>
</dbReference>